<name>A0A482TDZ2_9FLAO</name>
<dbReference type="InterPro" id="IPR018357">
    <property type="entry name" value="Hexapep_transf_CS"/>
</dbReference>
<dbReference type="EMBL" id="QNVY02000006">
    <property type="protein sequence ID" value="RYJ50875.1"/>
    <property type="molecule type" value="Genomic_DNA"/>
</dbReference>
<dbReference type="SUPFAM" id="SSF51161">
    <property type="entry name" value="Trimeric LpxA-like enzymes"/>
    <property type="match status" value="1"/>
</dbReference>
<dbReference type="InterPro" id="IPR050179">
    <property type="entry name" value="Trans_hexapeptide_repeat"/>
</dbReference>
<protein>
    <submittedName>
        <fullName evidence="5">CatB-related O-acetyltransferase</fullName>
    </submittedName>
</protein>
<organism evidence="5 6">
    <name type="scientific">Flavobacterium petrolei</name>
    <dbReference type="NCBI Taxonomy" id="2259594"/>
    <lineage>
        <taxon>Bacteria</taxon>
        <taxon>Pseudomonadati</taxon>
        <taxon>Bacteroidota</taxon>
        <taxon>Flavobacteriia</taxon>
        <taxon>Flavobacteriales</taxon>
        <taxon>Flavobacteriaceae</taxon>
        <taxon>Flavobacterium</taxon>
    </lineage>
</organism>
<accession>A0A482TDZ2</accession>
<dbReference type="Pfam" id="PF00132">
    <property type="entry name" value="Hexapep"/>
    <property type="match status" value="1"/>
</dbReference>
<comment type="caution">
    <text evidence="5">The sequence shown here is derived from an EMBL/GenBank/DDBJ whole genome shotgun (WGS) entry which is preliminary data.</text>
</comment>
<dbReference type="GO" id="GO:0016746">
    <property type="term" value="F:acyltransferase activity"/>
    <property type="evidence" value="ECO:0007669"/>
    <property type="project" value="UniProtKB-KW"/>
</dbReference>
<dbReference type="CDD" id="cd03349">
    <property type="entry name" value="LbH_XAT"/>
    <property type="match status" value="1"/>
</dbReference>
<dbReference type="InterPro" id="IPR011004">
    <property type="entry name" value="Trimer_LpxA-like_sf"/>
</dbReference>
<dbReference type="AlphaFoldDB" id="A0A482TDZ2"/>
<dbReference type="Gene3D" id="2.160.10.10">
    <property type="entry name" value="Hexapeptide repeat proteins"/>
    <property type="match status" value="1"/>
</dbReference>
<keyword evidence="2 5" id="KW-0808">Transferase</keyword>
<sequence length="196" mass="22388">MKIIKKIINKIKYFIYPPKPTFLFFTKDFFKDKKFKIGDYTYGKPTILFENEEANLTIGKFCSIADNVIIFLGGNHRVDWISTYPFNVLTKYFPEGEGIKGHPATKGDVIIGNDVWIGRNVTIMSGVSIGDGAVIAAGSVVSKNIGDYEIWGGNPSRILKKRFDRETIIKLQNLKWWEWEINKIKDNVEILCSNNI</sequence>
<evidence type="ECO:0000313" key="6">
    <source>
        <dbReference type="Proteomes" id="UP000253235"/>
    </source>
</evidence>
<keyword evidence="4" id="KW-0012">Acyltransferase</keyword>
<dbReference type="InterPro" id="IPR001451">
    <property type="entry name" value="Hexapep"/>
</dbReference>
<evidence type="ECO:0000313" key="5">
    <source>
        <dbReference type="EMBL" id="RYJ50875.1"/>
    </source>
</evidence>
<evidence type="ECO:0000256" key="2">
    <source>
        <dbReference type="ARBA" id="ARBA00022679"/>
    </source>
</evidence>
<proteinExistence type="inferred from homology"/>
<dbReference type="Proteomes" id="UP000253235">
    <property type="component" value="Unassembled WGS sequence"/>
</dbReference>
<keyword evidence="3" id="KW-0677">Repeat</keyword>
<evidence type="ECO:0000256" key="4">
    <source>
        <dbReference type="ARBA" id="ARBA00023315"/>
    </source>
</evidence>
<dbReference type="RefSeq" id="WP_113667016.1">
    <property type="nucleotide sequence ID" value="NZ_QNVY02000006.1"/>
</dbReference>
<dbReference type="PANTHER" id="PTHR43300">
    <property type="entry name" value="ACETYLTRANSFERASE"/>
    <property type="match status" value="1"/>
</dbReference>
<dbReference type="PANTHER" id="PTHR43300:SF11">
    <property type="entry name" value="ACETYLTRANSFERASE RV3034C-RELATED"/>
    <property type="match status" value="1"/>
</dbReference>
<keyword evidence="6" id="KW-1185">Reference proteome</keyword>
<comment type="similarity">
    <text evidence="1">Belongs to the transferase hexapeptide repeat family.</text>
</comment>
<evidence type="ECO:0000256" key="1">
    <source>
        <dbReference type="ARBA" id="ARBA00007274"/>
    </source>
</evidence>
<evidence type="ECO:0000256" key="3">
    <source>
        <dbReference type="ARBA" id="ARBA00022737"/>
    </source>
</evidence>
<dbReference type="OrthoDB" id="9814490at2"/>
<gene>
    <name evidence="5" type="ORF">DR871_015385</name>
</gene>
<dbReference type="PROSITE" id="PS00101">
    <property type="entry name" value="HEXAPEP_TRANSFERASES"/>
    <property type="match status" value="1"/>
</dbReference>
<reference evidence="5 6" key="1">
    <citation type="submission" date="2019-01" db="EMBL/GenBank/DDBJ databases">
        <title>Flavobacterium sp. nov. isolated from arctic soil.</title>
        <authorList>
            <person name="Kim D.-U."/>
        </authorList>
    </citation>
    <scope>NUCLEOTIDE SEQUENCE [LARGE SCALE GENOMIC DNA]</scope>
    <source>
        <strain evidence="5 6">Kopri-42</strain>
    </source>
</reference>